<accession>A0ABQ1JGD6</accession>
<reference evidence="2" key="1">
    <citation type="journal article" date="2019" name="Int. J. Syst. Evol. Microbiol.">
        <title>The Global Catalogue of Microorganisms (GCM) 10K type strain sequencing project: providing services to taxonomists for standard genome sequencing and annotation.</title>
        <authorList>
            <consortium name="The Broad Institute Genomics Platform"/>
            <consortium name="The Broad Institute Genome Sequencing Center for Infectious Disease"/>
            <person name="Wu L."/>
            <person name="Ma J."/>
        </authorList>
    </citation>
    <scope>NUCLEOTIDE SEQUENCE [LARGE SCALE GENOMIC DNA]</scope>
    <source>
        <strain evidence="2">CGMCC 1.12851</strain>
    </source>
</reference>
<gene>
    <name evidence="1" type="ORF">GCM10010833_24400</name>
</gene>
<comment type="caution">
    <text evidence="1">The sequence shown here is derived from an EMBL/GenBank/DDBJ whole genome shotgun (WGS) entry which is preliminary data.</text>
</comment>
<keyword evidence="2" id="KW-1185">Reference proteome</keyword>
<evidence type="ECO:0000313" key="1">
    <source>
        <dbReference type="EMBL" id="GGB68311.1"/>
    </source>
</evidence>
<sequence length="69" mass="7675">MDRKRTGIHGVIACPSIGSSRNMERLPGFADARKKFRTPRVDRAALSAIYRSVSTHPDRVLIADAVIIR</sequence>
<name>A0ABQ1JGD6_9SPHN</name>
<dbReference type="EMBL" id="BMGD01000004">
    <property type="protein sequence ID" value="GGB68311.1"/>
    <property type="molecule type" value="Genomic_DNA"/>
</dbReference>
<protein>
    <submittedName>
        <fullName evidence="1">Uncharacterized protein</fullName>
    </submittedName>
</protein>
<dbReference type="Proteomes" id="UP000614261">
    <property type="component" value="Unassembled WGS sequence"/>
</dbReference>
<proteinExistence type="predicted"/>
<evidence type="ECO:0000313" key="2">
    <source>
        <dbReference type="Proteomes" id="UP000614261"/>
    </source>
</evidence>
<organism evidence="1 2">
    <name type="scientific">Blastomonas aquatica</name>
    <dbReference type="NCBI Taxonomy" id="1510276"/>
    <lineage>
        <taxon>Bacteria</taxon>
        <taxon>Pseudomonadati</taxon>
        <taxon>Pseudomonadota</taxon>
        <taxon>Alphaproteobacteria</taxon>
        <taxon>Sphingomonadales</taxon>
        <taxon>Sphingomonadaceae</taxon>
        <taxon>Blastomonas</taxon>
    </lineage>
</organism>